<evidence type="ECO:0000313" key="2">
    <source>
        <dbReference type="EMBL" id="RAK54358.1"/>
    </source>
</evidence>
<dbReference type="CDD" id="cd05155">
    <property type="entry name" value="APH_ChoK_like_1"/>
    <property type="match status" value="1"/>
</dbReference>
<evidence type="ECO:0000259" key="1">
    <source>
        <dbReference type="Pfam" id="PF01636"/>
    </source>
</evidence>
<protein>
    <submittedName>
        <fullName evidence="2">Phosphotransferase</fullName>
    </submittedName>
</protein>
<organism evidence="2 3">
    <name type="scientific">Phenylobacterium soli</name>
    <dbReference type="NCBI Taxonomy" id="2170551"/>
    <lineage>
        <taxon>Bacteria</taxon>
        <taxon>Pseudomonadati</taxon>
        <taxon>Pseudomonadota</taxon>
        <taxon>Alphaproteobacteria</taxon>
        <taxon>Caulobacterales</taxon>
        <taxon>Caulobacteraceae</taxon>
        <taxon>Phenylobacterium</taxon>
    </lineage>
</organism>
<reference evidence="3" key="1">
    <citation type="submission" date="2018-05" db="EMBL/GenBank/DDBJ databases">
        <authorList>
            <person name="Li X."/>
        </authorList>
    </citation>
    <scope>NUCLEOTIDE SEQUENCE [LARGE SCALE GENOMIC DNA]</scope>
    <source>
        <strain evidence="3">LX32</strain>
    </source>
</reference>
<dbReference type="InterPro" id="IPR011009">
    <property type="entry name" value="Kinase-like_dom_sf"/>
</dbReference>
<dbReference type="PANTHER" id="PTHR21310:SF42">
    <property type="entry name" value="BIFUNCTIONAL AAC_APH"/>
    <property type="match status" value="1"/>
</dbReference>
<dbReference type="Pfam" id="PF01636">
    <property type="entry name" value="APH"/>
    <property type="match status" value="1"/>
</dbReference>
<dbReference type="OrthoDB" id="9777460at2"/>
<sequence>MAPPKREHPIDARLAAQLIADQHPDLAHLPLRPAAEGWDNAMYRLGEDLAVRLPRRALGAELIGIEQRWLPLIAPALPLATPAPVRTGQPGRGYPWRWSIVRWIPGATADRTPLAASEGARWGAFLKALHRPAPTEAPFNPYRSVPLAKRAEISGPQLARVAAARPDLVTPAILTEWRAALVAEVDRPAGWIHGDLHGRNVLAQDGRLTGVIDWGDMASGDPAMDLYSVWILLPDRASREAALAAYGSVSSATRARARGWAIAMAATLIDHAPPDDPDFAAMGERTFRALVEGP</sequence>
<feature type="domain" description="Aminoglycoside phosphotransferase" evidence="1">
    <location>
        <begin position="31"/>
        <end position="260"/>
    </location>
</feature>
<dbReference type="GO" id="GO:0016740">
    <property type="term" value="F:transferase activity"/>
    <property type="evidence" value="ECO:0007669"/>
    <property type="project" value="UniProtKB-KW"/>
</dbReference>
<accession>A0A328AN74</accession>
<dbReference type="EMBL" id="QFYQ01000001">
    <property type="protein sequence ID" value="RAK54358.1"/>
    <property type="molecule type" value="Genomic_DNA"/>
</dbReference>
<name>A0A328AN74_9CAUL</name>
<dbReference type="InterPro" id="IPR002575">
    <property type="entry name" value="Aminoglycoside_PTrfase"/>
</dbReference>
<dbReference type="AlphaFoldDB" id="A0A328AN74"/>
<keyword evidence="2" id="KW-0808">Transferase</keyword>
<dbReference type="Gene3D" id="3.90.1200.10">
    <property type="match status" value="1"/>
</dbReference>
<dbReference type="RefSeq" id="WP_111528109.1">
    <property type="nucleotide sequence ID" value="NZ_JBHRSG010000004.1"/>
</dbReference>
<dbReference type="PANTHER" id="PTHR21310">
    <property type="entry name" value="AMINOGLYCOSIDE PHOSPHOTRANSFERASE-RELATED-RELATED"/>
    <property type="match status" value="1"/>
</dbReference>
<comment type="caution">
    <text evidence="2">The sequence shown here is derived from an EMBL/GenBank/DDBJ whole genome shotgun (WGS) entry which is preliminary data.</text>
</comment>
<dbReference type="SUPFAM" id="SSF56112">
    <property type="entry name" value="Protein kinase-like (PK-like)"/>
    <property type="match status" value="1"/>
</dbReference>
<dbReference type="Proteomes" id="UP000249254">
    <property type="component" value="Unassembled WGS sequence"/>
</dbReference>
<gene>
    <name evidence="2" type="ORF">DJ017_07395</name>
</gene>
<dbReference type="InterPro" id="IPR051678">
    <property type="entry name" value="AGP_Transferase"/>
</dbReference>
<evidence type="ECO:0000313" key="3">
    <source>
        <dbReference type="Proteomes" id="UP000249254"/>
    </source>
</evidence>
<proteinExistence type="predicted"/>
<keyword evidence="3" id="KW-1185">Reference proteome</keyword>
<dbReference type="Gene3D" id="3.30.200.20">
    <property type="entry name" value="Phosphorylase Kinase, domain 1"/>
    <property type="match status" value="1"/>
</dbReference>